<dbReference type="AlphaFoldDB" id="A0A7Z1AFP8"/>
<evidence type="ECO:0008006" key="3">
    <source>
        <dbReference type="Google" id="ProtNLM"/>
    </source>
</evidence>
<reference evidence="1 2" key="1">
    <citation type="submission" date="2016-06" db="EMBL/GenBank/DDBJ databases">
        <title>Genome sequence of endosymbiont of Candidatus Endolucinida thiodiazotropha.</title>
        <authorList>
            <person name="Poehlein A."/>
            <person name="Koenig S."/>
            <person name="Heiden S.E."/>
            <person name="Thuermer A."/>
            <person name="Voget S."/>
            <person name="Daniel R."/>
            <person name="Markert S."/>
            <person name="Gros O."/>
            <person name="Schweder T."/>
        </authorList>
    </citation>
    <scope>NUCLEOTIDE SEQUENCE [LARGE SCALE GENOMIC DNA]</scope>
    <source>
        <strain evidence="1 2">COS</strain>
    </source>
</reference>
<protein>
    <recommendedName>
        <fullName evidence="3">Transcriptional regulator</fullName>
    </recommendedName>
</protein>
<dbReference type="OrthoDB" id="7063654at2"/>
<name>A0A7Z1AFP8_9GAMM</name>
<evidence type="ECO:0000313" key="2">
    <source>
        <dbReference type="Proteomes" id="UP000094769"/>
    </source>
</evidence>
<comment type="caution">
    <text evidence="1">The sequence shown here is derived from an EMBL/GenBank/DDBJ whole genome shotgun (WGS) entry which is preliminary data.</text>
</comment>
<dbReference type="RefSeq" id="WP_069123374.1">
    <property type="nucleotide sequence ID" value="NZ_MARB01000007.1"/>
</dbReference>
<dbReference type="Proteomes" id="UP000094769">
    <property type="component" value="Unassembled WGS sequence"/>
</dbReference>
<sequence length="110" mass="12145">MLIEGPLKIAVLDDPEQPGRELHISFTSEFQSLEQSGQANDFTEYLQLLGRSIESLSEGDPNRAGMLIVQQIAEQLLPHLQTGDLEISETIIVEMGRDYASDSLMGLLNS</sequence>
<gene>
    <name evidence="1" type="ORF">CODIS_15790</name>
</gene>
<keyword evidence="2" id="KW-1185">Reference proteome</keyword>
<proteinExistence type="predicted"/>
<dbReference type="EMBL" id="MARB01000007">
    <property type="protein sequence ID" value="ODJ88166.1"/>
    <property type="molecule type" value="Genomic_DNA"/>
</dbReference>
<organism evidence="1 2">
    <name type="scientific">Candidatus Thiodiazotropha endolucinida</name>
    <dbReference type="NCBI Taxonomy" id="1655433"/>
    <lineage>
        <taxon>Bacteria</taxon>
        <taxon>Pseudomonadati</taxon>
        <taxon>Pseudomonadota</taxon>
        <taxon>Gammaproteobacteria</taxon>
        <taxon>Chromatiales</taxon>
        <taxon>Sedimenticolaceae</taxon>
        <taxon>Candidatus Thiodiazotropha</taxon>
    </lineage>
</organism>
<accession>A0A7Z1AFP8</accession>
<evidence type="ECO:0000313" key="1">
    <source>
        <dbReference type="EMBL" id="ODJ88166.1"/>
    </source>
</evidence>